<evidence type="ECO:0000313" key="3">
    <source>
        <dbReference type="Proteomes" id="UP000005938"/>
    </source>
</evidence>
<name>I0WBY4_9FLAO</name>
<organism evidence="2 3">
    <name type="scientific">Imtechella halotolerans K1</name>
    <dbReference type="NCBI Taxonomy" id="946077"/>
    <lineage>
        <taxon>Bacteria</taxon>
        <taxon>Pseudomonadati</taxon>
        <taxon>Bacteroidota</taxon>
        <taxon>Flavobacteriia</taxon>
        <taxon>Flavobacteriales</taxon>
        <taxon>Flavobacteriaceae</taxon>
        <taxon>Imtechella</taxon>
    </lineage>
</organism>
<evidence type="ECO:0000256" key="1">
    <source>
        <dbReference type="SAM" id="SignalP"/>
    </source>
</evidence>
<dbReference type="OrthoDB" id="1493159at2"/>
<reference evidence="2 3" key="1">
    <citation type="journal article" date="2012" name="J. Bacteriol.">
        <title>Genome Sequence of the Halotolerant Bacterium Imtechella halotolerans K1T.</title>
        <authorList>
            <person name="Kumar S."/>
            <person name="Vikram S."/>
            <person name="Subramanian S."/>
            <person name="Raghava G.P."/>
            <person name="Pinnaka A.K."/>
        </authorList>
    </citation>
    <scope>NUCLEOTIDE SEQUENCE [LARGE SCALE GENOMIC DNA]</scope>
    <source>
        <strain evidence="2 3">K1</strain>
    </source>
</reference>
<dbReference type="AlphaFoldDB" id="I0WBY4"/>
<evidence type="ECO:0000313" key="2">
    <source>
        <dbReference type="EMBL" id="EID73900.1"/>
    </source>
</evidence>
<dbReference type="eggNOG" id="ENOG50336Z9">
    <property type="taxonomic scope" value="Bacteria"/>
</dbReference>
<keyword evidence="3" id="KW-1185">Reference proteome</keyword>
<comment type="caution">
    <text evidence="2">The sequence shown here is derived from an EMBL/GenBank/DDBJ whole genome shotgun (WGS) entry which is preliminary data.</text>
</comment>
<dbReference type="RefSeq" id="WP_008240118.1">
    <property type="nucleotide sequence ID" value="NZ_AJJU01000017.1"/>
</dbReference>
<feature type="chain" id="PRO_5003636061" description="Lipoprotein" evidence="1">
    <location>
        <begin position="24"/>
        <end position="143"/>
    </location>
</feature>
<keyword evidence="1" id="KW-0732">Signal</keyword>
<feature type="signal peptide" evidence="1">
    <location>
        <begin position="1"/>
        <end position="23"/>
    </location>
</feature>
<dbReference type="EMBL" id="AJJU01000017">
    <property type="protein sequence ID" value="EID73900.1"/>
    <property type="molecule type" value="Genomic_DNA"/>
</dbReference>
<evidence type="ECO:0008006" key="4">
    <source>
        <dbReference type="Google" id="ProtNLM"/>
    </source>
</evidence>
<proteinExistence type="predicted"/>
<dbReference type="Proteomes" id="UP000005938">
    <property type="component" value="Unassembled WGS sequence"/>
</dbReference>
<protein>
    <recommendedName>
        <fullName evidence="4">Lipoprotein</fullName>
    </recommendedName>
</protein>
<accession>I0WBY4</accession>
<sequence length="143" mass="15635">MYKILALALSITLLFSCSGNPNSDNPTLSNCDTAVIISPNMFTDAPGESLTINSVEIIEDCLLLNYSAGGCSGNDWKITLIDAGVVLESDPPKRRLRVSFENPELCEAYITKEKTFDISGLQIEGGQVQFTLMNNGQEIIYTY</sequence>
<dbReference type="PROSITE" id="PS51257">
    <property type="entry name" value="PROKAR_LIPOPROTEIN"/>
    <property type="match status" value="1"/>
</dbReference>
<gene>
    <name evidence="2" type="ORF">W5A_10055</name>
</gene>